<dbReference type="EMBL" id="VSRR010038732">
    <property type="protein sequence ID" value="MPC74339.1"/>
    <property type="molecule type" value="Genomic_DNA"/>
</dbReference>
<evidence type="ECO:0000313" key="2">
    <source>
        <dbReference type="EMBL" id="MPC74339.1"/>
    </source>
</evidence>
<gene>
    <name evidence="2" type="ORF">E2C01_068697</name>
</gene>
<feature type="compositionally biased region" description="Polar residues" evidence="1">
    <location>
        <begin position="52"/>
        <end position="65"/>
    </location>
</feature>
<evidence type="ECO:0000256" key="1">
    <source>
        <dbReference type="SAM" id="MobiDB-lite"/>
    </source>
</evidence>
<dbReference type="AlphaFoldDB" id="A0A5B7HX50"/>
<proteinExistence type="predicted"/>
<comment type="caution">
    <text evidence="2">The sequence shown here is derived from an EMBL/GenBank/DDBJ whole genome shotgun (WGS) entry which is preliminary data.</text>
</comment>
<protein>
    <submittedName>
        <fullName evidence="2">Uncharacterized protein</fullName>
    </submittedName>
</protein>
<evidence type="ECO:0000313" key="3">
    <source>
        <dbReference type="Proteomes" id="UP000324222"/>
    </source>
</evidence>
<sequence>MTLGQALWSKDLSDIIDTGYLYRDRGRGSGVVRVTYTKSRNKRHGLGAGTVAQGSQIPIKSESGL</sequence>
<keyword evidence="3" id="KW-1185">Reference proteome</keyword>
<organism evidence="2 3">
    <name type="scientific">Portunus trituberculatus</name>
    <name type="common">Swimming crab</name>
    <name type="synonym">Neptunus trituberculatus</name>
    <dbReference type="NCBI Taxonomy" id="210409"/>
    <lineage>
        <taxon>Eukaryota</taxon>
        <taxon>Metazoa</taxon>
        <taxon>Ecdysozoa</taxon>
        <taxon>Arthropoda</taxon>
        <taxon>Crustacea</taxon>
        <taxon>Multicrustacea</taxon>
        <taxon>Malacostraca</taxon>
        <taxon>Eumalacostraca</taxon>
        <taxon>Eucarida</taxon>
        <taxon>Decapoda</taxon>
        <taxon>Pleocyemata</taxon>
        <taxon>Brachyura</taxon>
        <taxon>Eubrachyura</taxon>
        <taxon>Portunoidea</taxon>
        <taxon>Portunidae</taxon>
        <taxon>Portuninae</taxon>
        <taxon>Portunus</taxon>
    </lineage>
</organism>
<name>A0A5B7HX50_PORTR</name>
<reference evidence="2 3" key="1">
    <citation type="submission" date="2019-05" db="EMBL/GenBank/DDBJ databases">
        <title>Another draft genome of Portunus trituberculatus and its Hox gene families provides insights of decapod evolution.</title>
        <authorList>
            <person name="Jeong J.-H."/>
            <person name="Song I."/>
            <person name="Kim S."/>
            <person name="Choi T."/>
            <person name="Kim D."/>
            <person name="Ryu S."/>
            <person name="Kim W."/>
        </authorList>
    </citation>
    <scope>NUCLEOTIDE SEQUENCE [LARGE SCALE GENOMIC DNA]</scope>
    <source>
        <tissue evidence="2">Muscle</tissue>
    </source>
</reference>
<accession>A0A5B7HX50</accession>
<dbReference type="Proteomes" id="UP000324222">
    <property type="component" value="Unassembled WGS sequence"/>
</dbReference>
<feature type="region of interest" description="Disordered" evidence="1">
    <location>
        <begin position="45"/>
        <end position="65"/>
    </location>
</feature>